<sequence>MTTVSQMSDVTRGMILLCLYGLFLLQFGCMMTGVWKKEKTKLKYCLSVLVITGIVLLSFRDVNQKLFFNRLSDGKIIEMKISQLPICGVILILLSLTILTGIMIWHLIHYERSTLTKSAIKESVECLPMGLCFFTEQGFILLSNWKMEQICQELTGKDLQNGNVFWARLSRDQITNHAEPVWYERTHCLRMKNGEIWSFEKQLLKMDTKDVWQLTAVNISKLYQLSQQLKKENSQLTEMNQRLRQHGENMDAYVRSREILETKIRIHKEMGQALLASRAYLTQTESVIEKESVRKRWEYVVLLLKKEAEISEEKNEWKQFIKTAEDAGVKIIVHGDIPTEEKQMELLMAAAAETLTNAVRHGGADQLRIEIQHVTNWNIFFTNNGKKPESIVTEGGGLGSLRIRLEQSGGSMNIFTKPEFVLAVTLPEKGVEYDTNSSTDCRR</sequence>
<gene>
    <name evidence="3" type="ORF">H8716_11845</name>
</gene>
<keyword evidence="2" id="KW-0472">Membrane</keyword>
<keyword evidence="2" id="KW-1133">Transmembrane helix</keyword>
<comment type="caution">
    <text evidence="3">The sequence shown here is derived from an EMBL/GenBank/DDBJ whole genome shotgun (WGS) entry which is preliminary data.</text>
</comment>
<reference evidence="3 4" key="1">
    <citation type="submission" date="2020-08" db="EMBL/GenBank/DDBJ databases">
        <title>Genome public.</title>
        <authorList>
            <person name="Liu C."/>
            <person name="Sun Q."/>
        </authorList>
    </citation>
    <scope>NUCLEOTIDE SEQUENCE [LARGE SCALE GENOMIC DNA]</scope>
    <source>
        <strain evidence="3 4">NSJ-46</strain>
    </source>
</reference>
<feature type="transmembrane region" description="Helical" evidence="2">
    <location>
        <begin position="82"/>
        <end position="108"/>
    </location>
</feature>
<feature type="transmembrane region" description="Helical" evidence="2">
    <location>
        <begin position="14"/>
        <end position="35"/>
    </location>
</feature>
<evidence type="ECO:0000313" key="3">
    <source>
        <dbReference type="EMBL" id="MBC8573769.1"/>
    </source>
</evidence>
<feature type="coiled-coil region" evidence="1">
    <location>
        <begin position="219"/>
        <end position="249"/>
    </location>
</feature>
<name>A0ABR7NBI7_9FIRM</name>
<accession>A0ABR7NBI7</accession>
<dbReference type="InterPro" id="IPR036890">
    <property type="entry name" value="HATPase_C_sf"/>
</dbReference>
<dbReference type="Proteomes" id="UP000657421">
    <property type="component" value="Unassembled WGS sequence"/>
</dbReference>
<protein>
    <submittedName>
        <fullName evidence="3">Uncharacterized protein</fullName>
    </submittedName>
</protein>
<feature type="transmembrane region" description="Helical" evidence="2">
    <location>
        <begin position="42"/>
        <end position="62"/>
    </location>
</feature>
<dbReference type="Gene3D" id="3.30.565.10">
    <property type="entry name" value="Histidine kinase-like ATPase, C-terminal domain"/>
    <property type="match status" value="1"/>
</dbReference>
<keyword evidence="1" id="KW-0175">Coiled coil</keyword>
<evidence type="ECO:0000256" key="2">
    <source>
        <dbReference type="SAM" id="Phobius"/>
    </source>
</evidence>
<keyword evidence="2" id="KW-0812">Transmembrane</keyword>
<dbReference type="EMBL" id="JACRSZ010000012">
    <property type="protein sequence ID" value="MBC8573769.1"/>
    <property type="molecule type" value="Genomic_DNA"/>
</dbReference>
<keyword evidence="4" id="KW-1185">Reference proteome</keyword>
<organism evidence="3 4">
    <name type="scientific">Jingyaoa shaoxingensis</name>
    <dbReference type="NCBI Taxonomy" id="2763671"/>
    <lineage>
        <taxon>Bacteria</taxon>
        <taxon>Bacillati</taxon>
        <taxon>Bacillota</taxon>
        <taxon>Clostridia</taxon>
        <taxon>Lachnospirales</taxon>
        <taxon>Lachnospiraceae</taxon>
        <taxon>Jingyaoa</taxon>
    </lineage>
</organism>
<evidence type="ECO:0000256" key="1">
    <source>
        <dbReference type="SAM" id="Coils"/>
    </source>
</evidence>
<proteinExistence type="predicted"/>
<dbReference type="RefSeq" id="WP_249309063.1">
    <property type="nucleotide sequence ID" value="NZ_JACRSZ010000012.1"/>
</dbReference>
<evidence type="ECO:0000313" key="4">
    <source>
        <dbReference type="Proteomes" id="UP000657421"/>
    </source>
</evidence>